<dbReference type="Gene3D" id="3.40.50.360">
    <property type="match status" value="1"/>
</dbReference>
<name>A0A3R6VA69_9LACO</name>
<dbReference type="InterPro" id="IPR029039">
    <property type="entry name" value="Flavoprotein-like_sf"/>
</dbReference>
<accession>A0A3R6VA69</accession>
<reference evidence="3 4" key="1">
    <citation type="submission" date="2018-07" db="EMBL/GenBank/DDBJ databases">
        <title>Genome sequences of six Lactobacillus spp. isolated from bumble bee guts.</title>
        <authorList>
            <person name="Motta E.V.S."/>
            <person name="Moran N.A."/>
        </authorList>
    </citation>
    <scope>NUCLEOTIDE SEQUENCE [LARGE SCALE GENOMIC DNA]</scope>
    <source>
        <strain evidence="2 3">BI-1.1</strain>
        <strain evidence="1 4">LV-8.1</strain>
    </source>
</reference>
<dbReference type="Proteomes" id="UP000284109">
    <property type="component" value="Unassembled WGS sequence"/>
</dbReference>
<dbReference type="GO" id="GO:0010181">
    <property type="term" value="F:FMN binding"/>
    <property type="evidence" value="ECO:0007669"/>
    <property type="project" value="InterPro"/>
</dbReference>
<proteinExistence type="predicted"/>
<keyword evidence="3" id="KW-1185">Reference proteome</keyword>
<dbReference type="RefSeq" id="WP_118900491.1">
    <property type="nucleotide sequence ID" value="NZ_JBHLWZ010000022.1"/>
</dbReference>
<dbReference type="NCBIfam" id="TIGR00333">
    <property type="entry name" value="nrdI"/>
    <property type="match status" value="1"/>
</dbReference>
<dbReference type="Proteomes" id="UP000284822">
    <property type="component" value="Unassembled WGS sequence"/>
</dbReference>
<dbReference type="PANTHER" id="PTHR37297">
    <property type="entry name" value="PROTEIN NRDI"/>
    <property type="match status" value="1"/>
</dbReference>
<dbReference type="Pfam" id="PF07972">
    <property type="entry name" value="Flavodoxin_NdrI"/>
    <property type="match status" value="1"/>
</dbReference>
<evidence type="ECO:0000313" key="1">
    <source>
        <dbReference type="EMBL" id="RHW48835.1"/>
    </source>
</evidence>
<dbReference type="AlphaFoldDB" id="A0A3R6VA69"/>
<protein>
    <submittedName>
        <fullName evidence="2">Class Ib ribonucleoside-diphosphate reductase assembly flavoprotein NrdI</fullName>
    </submittedName>
</protein>
<sequence>MKIAFYSITGQTRRFIQKTGLTAYEINDADPDHEMGAPYILVVPAYDDDMMDAVIDFLGYQSNTRNLVGVAGGGNRNFNELYIHTAKDIAHGLQVPVVFDFEFNGTDNDVKNFQKVVEEFESKQSRHIQSHIL</sequence>
<organism evidence="2 3">
    <name type="scientific">Bombilactobacillus bombi</name>
    <dbReference type="NCBI Taxonomy" id="1303590"/>
    <lineage>
        <taxon>Bacteria</taxon>
        <taxon>Bacillati</taxon>
        <taxon>Bacillota</taxon>
        <taxon>Bacilli</taxon>
        <taxon>Lactobacillales</taxon>
        <taxon>Lactobacillaceae</taxon>
        <taxon>Bombilactobacillus</taxon>
    </lineage>
</organism>
<dbReference type="EMBL" id="QOCS01000001">
    <property type="protein sequence ID" value="RHW48835.1"/>
    <property type="molecule type" value="Genomic_DNA"/>
</dbReference>
<dbReference type="InterPro" id="IPR004465">
    <property type="entry name" value="RNR_NrdI"/>
</dbReference>
<dbReference type="PIRSF" id="PIRSF005087">
    <property type="entry name" value="NrdI"/>
    <property type="match status" value="1"/>
</dbReference>
<evidence type="ECO:0000313" key="2">
    <source>
        <dbReference type="EMBL" id="RHW51114.1"/>
    </source>
</evidence>
<dbReference type="SUPFAM" id="SSF52218">
    <property type="entry name" value="Flavoproteins"/>
    <property type="match status" value="1"/>
</dbReference>
<evidence type="ECO:0000313" key="3">
    <source>
        <dbReference type="Proteomes" id="UP000284109"/>
    </source>
</evidence>
<comment type="caution">
    <text evidence="2">The sequence shown here is derived from an EMBL/GenBank/DDBJ whole genome shotgun (WGS) entry which is preliminary data.</text>
</comment>
<dbReference type="EMBL" id="QOCR01000002">
    <property type="protein sequence ID" value="RHW51114.1"/>
    <property type="molecule type" value="Genomic_DNA"/>
</dbReference>
<dbReference type="PANTHER" id="PTHR37297:SF1">
    <property type="entry name" value="PROTEIN NRDI"/>
    <property type="match status" value="1"/>
</dbReference>
<evidence type="ECO:0000313" key="4">
    <source>
        <dbReference type="Proteomes" id="UP000284822"/>
    </source>
</evidence>
<dbReference type="OrthoDB" id="350535at2"/>
<gene>
    <name evidence="2" type="ORF">DS831_03565</name>
    <name evidence="1" type="ORF">DS832_00135</name>
</gene>